<keyword evidence="20" id="KW-1185">Reference proteome</keyword>
<dbReference type="InterPro" id="IPR016187">
    <property type="entry name" value="CTDL_fold"/>
</dbReference>
<dbReference type="Ensembl" id="ENSSPUT00000023686.1">
    <property type="protein sequence ID" value="ENSSPUP00000022226.1"/>
    <property type="gene ID" value="ENSSPUG00000017073.1"/>
</dbReference>
<evidence type="ECO:0000256" key="3">
    <source>
        <dbReference type="ARBA" id="ARBA00004544"/>
    </source>
</evidence>
<reference evidence="19" key="1">
    <citation type="submission" date="2025-08" db="UniProtKB">
        <authorList>
            <consortium name="Ensembl"/>
        </authorList>
    </citation>
    <scope>IDENTIFICATION</scope>
</reference>
<dbReference type="Pfam" id="PF00059">
    <property type="entry name" value="Lectin_C"/>
    <property type="match status" value="1"/>
</dbReference>
<sequence>MGPLSPALSLALGLLAAAASPAGADECPSPAWIPFGSHCYAFLQEALKKMESIDDARDICKGNASGADIISINNEEENAFILETFKNNWQGPDYVSLGMYFDSDNNTFQWYDKSQVKFTNWIEEEANQELLNTCVSMQTKSGIWKKMSCEDLPLTGILCKKASAYEKEYLPDHTTLTSTLVITFTVVVTIAAALLWFLYKRNISRSSRALCTMHPSTAQVPYSDETVLVDAEENEYIA</sequence>
<evidence type="ECO:0000256" key="17">
    <source>
        <dbReference type="SAM" id="SignalP"/>
    </source>
</evidence>
<comment type="subcellular location">
    <subcellularLocation>
        <location evidence="2">Cell projection</location>
        <location evidence="2">Filopodium</location>
    </subcellularLocation>
    <subcellularLocation>
        <location evidence="3">Cytoplasm</location>
        <location evidence="3">Cell cortex</location>
    </subcellularLocation>
    <subcellularLocation>
        <location evidence="1">Membrane</location>
        <topology evidence="1">Single-pass type I membrane protein</topology>
    </subcellularLocation>
</comment>
<dbReference type="PROSITE" id="PS50041">
    <property type="entry name" value="C_TYPE_LECTIN_2"/>
    <property type="match status" value="1"/>
</dbReference>
<keyword evidence="13" id="KW-0966">Cell projection</keyword>
<evidence type="ECO:0000256" key="2">
    <source>
        <dbReference type="ARBA" id="ARBA00004486"/>
    </source>
</evidence>
<evidence type="ECO:0000256" key="6">
    <source>
        <dbReference type="ARBA" id="ARBA00022729"/>
    </source>
</evidence>
<dbReference type="InterPro" id="IPR050111">
    <property type="entry name" value="C-type_lectin/snaclec_domain"/>
</dbReference>
<evidence type="ECO:0000256" key="10">
    <source>
        <dbReference type="ARBA" id="ARBA00023157"/>
    </source>
</evidence>
<dbReference type="InterPro" id="IPR001304">
    <property type="entry name" value="C-type_lectin-like"/>
</dbReference>
<keyword evidence="6 17" id="KW-0732">Signal</keyword>
<keyword evidence="11" id="KW-0675">Receptor</keyword>
<comment type="function">
    <text evidence="14">Potential multifunctional C-type lectin receptor that may play roles in endocytosis and phagocytosis as well as in cell adhesion and migration.</text>
</comment>
<evidence type="ECO:0000313" key="20">
    <source>
        <dbReference type="Proteomes" id="UP000694392"/>
    </source>
</evidence>
<dbReference type="CDD" id="cd00037">
    <property type="entry name" value="CLECT"/>
    <property type="match status" value="1"/>
</dbReference>
<evidence type="ECO:0000256" key="5">
    <source>
        <dbReference type="ARBA" id="ARBA00022692"/>
    </source>
</evidence>
<evidence type="ECO:0000256" key="15">
    <source>
        <dbReference type="ARBA" id="ARBA00040676"/>
    </source>
</evidence>
<dbReference type="GeneTree" id="ENSGT01150000286973"/>
<organism evidence="19 20">
    <name type="scientific">Sphenodon punctatus</name>
    <name type="common">Tuatara</name>
    <name type="synonym">Hatteria punctata</name>
    <dbReference type="NCBI Taxonomy" id="8508"/>
    <lineage>
        <taxon>Eukaryota</taxon>
        <taxon>Metazoa</taxon>
        <taxon>Chordata</taxon>
        <taxon>Craniata</taxon>
        <taxon>Vertebrata</taxon>
        <taxon>Euteleostomi</taxon>
        <taxon>Lepidosauria</taxon>
        <taxon>Sphenodontia</taxon>
        <taxon>Sphenodontidae</taxon>
        <taxon>Sphenodon</taxon>
    </lineage>
</organism>
<reference evidence="19" key="2">
    <citation type="submission" date="2025-09" db="UniProtKB">
        <authorList>
            <consortium name="Ensembl"/>
        </authorList>
    </citation>
    <scope>IDENTIFICATION</scope>
</reference>
<dbReference type="GO" id="GO:0005938">
    <property type="term" value="C:cell cortex"/>
    <property type="evidence" value="ECO:0007669"/>
    <property type="project" value="UniProtKB-SubCell"/>
</dbReference>
<feature type="domain" description="C-type lectin" evidence="18">
    <location>
        <begin position="35"/>
        <end position="150"/>
    </location>
</feature>
<dbReference type="Proteomes" id="UP000694392">
    <property type="component" value="Unplaced"/>
</dbReference>
<feature type="chain" id="PRO_5034460873" description="CD302 antigen" evidence="17">
    <location>
        <begin position="25"/>
        <end position="238"/>
    </location>
</feature>
<keyword evidence="4" id="KW-0963">Cytoplasm</keyword>
<feature type="signal peptide" evidence="17">
    <location>
        <begin position="1"/>
        <end position="24"/>
    </location>
</feature>
<evidence type="ECO:0000256" key="16">
    <source>
        <dbReference type="SAM" id="Phobius"/>
    </source>
</evidence>
<evidence type="ECO:0000256" key="11">
    <source>
        <dbReference type="ARBA" id="ARBA00023170"/>
    </source>
</evidence>
<evidence type="ECO:0000313" key="19">
    <source>
        <dbReference type="Ensembl" id="ENSSPUP00000022226.1"/>
    </source>
</evidence>
<dbReference type="InterPro" id="IPR016186">
    <property type="entry name" value="C-type_lectin-like/link_sf"/>
</dbReference>
<keyword evidence="5 16" id="KW-0812">Transmembrane</keyword>
<evidence type="ECO:0000256" key="1">
    <source>
        <dbReference type="ARBA" id="ARBA00004479"/>
    </source>
</evidence>
<evidence type="ECO:0000256" key="13">
    <source>
        <dbReference type="ARBA" id="ARBA00023273"/>
    </source>
</evidence>
<evidence type="ECO:0000256" key="4">
    <source>
        <dbReference type="ARBA" id="ARBA00022490"/>
    </source>
</evidence>
<keyword evidence="12" id="KW-0325">Glycoprotein</keyword>
<keyword evidence="7" id="KW-0430">Lectin</keyword>
<dbReference type="GO" id="GO:0006909">
    <property type="term" value="P:phagocytosis"/>
    <property type="evidence" value="ECO:0007669"/>
    <property type="project" value="Ensembl"/>
</dbReference>
<dbReference type="Gene3D" id="3.10.100.10">
    <property type="entry name" value="Mannose-Binding Protein A, subunit A"/>
    <property type="match status" value="1"/>
</dbReference>
<dbReference type="GO" id="GO:0030246">
    <property type="term" value="F:carbohydrate binding"/>
    <property type="evidence" value="ECO:0007669"/>
    <property type="project" value="UniProtKB-KW"/>
</dbReference>
<evidence type="ECO:0000256" key="7">
    <source>
        <dbReference type="ARBA" id="ARBA00022734"/>
    </source>
</evidence>
<evidence type="ECO:0000259" key="18">
    <source>
        <dbReference type="PROSITE" id="PS50041"/>
    </source>
</evidence>
<protein>
    <recommendedName>
        <fullName evidence="15">CD302 antigen</fullName>
    </recommendedName>
</protein>
<gene>
    <name evidence="19" type="primary">CD302</name>
</gene>
<dbReference type="SMART" id="SM00034">
    <property type="entry name" value="CLECT"/>
    <property type="match status" value="1"/>
</dbReference>
<evidence type="ECO:0000256" key="9">
    <source>
        <dbReference type="ARBA" id="ARBA00023136"/>
    </source>
</evidence>
<feature type="transmembrane region" description="Helical" evidence="16">
    <location>
        <begin position="180"/>
        <end position="199"/>
    </location>
</feature>
<keyword evidence="10" id="KW-1015">Disulfide bond</keyword>
<dbReference type="FunFam" id="3.10.100.10:FF:000082">
    <property type="entry name" value="CD302 antigen isoform X2"/>
    <property type="match status" value="1"/>
</dbReference>
<evidence type="ECO:0000256" key="12">
    <source>
        <dbReference type="ARBA" id="ARBA00023180"/>
    </source>
</evidence>
<name>A0A8D0LB86_SPHPU</name>
<dbReference type="PANTHER" id="PTHR22803">
    <property type="entry name" value="MANNOSE, PHOSPHOLIPASE, LECTIN RECEPTOR RELATED"/>
    <property type="match status" value="1"/>
</dbReference>
<dbReference type="SUPFAM" id="SSF56436">
    <property type="entry name" value="C-type lectin-like"/>
    <property type="match status" value="1"/>
</dbReference>
<evidence type="ECO:0000256" key="14">
    <source>
        <dbReference type="ARBA" id="ARBA00037495"/>
    </source>
</evidence>
<dbReference type="AlphaFoldDB" id="A0A8D0LB86"/>
<keyword evidence="8 16" id="KW-1133">Transmembrane helix</keyword>
<accession>A0A8D0LB86</accession>
<dbReference type="GO" id="GO:0030175">
    <property type="term" value="C:filopodium"/>
    <property type="evidence" value="ECO:0007669"/>
    <property type="project" value="UniProtKB-SubCell"/>
</dbReference>
<proteinExistence type="predicted"/>
<evidence type="ECO:0000256" key="8">
    <source>
        <dbReference type="ARBA" id="ARBA00022989"/>
    </source>
</evidence>
<dbReference type="OMA" id="RWENVSC"/>
<dbReference type="GO" id="GO:0016020">
    <property type="term" value="C:membrane"/>
    <property type="evidence" value="ECO:0007669"/>
    <property type="project" value="UniProtKB-SubCell"/>
</dbReference>
<keyword evidence="9 16" id="KW-0472">Membrane</keyword>